<comment type="similarity">
    <text evidence="2">Belongs to the SusD family.</text>
</comment>
<evidence type="ECO:0000259" key="7">
    <source>
        <dbReference type="Pfam" id="PF14322"/>
    </source>
</evidence>
<dbReference type="STRING" id="679937.Bcop_2156"/>
<sequence>MKNIFIYIFCFISFVSCTNLHEEILNEQDGESTLANEENMDMVVAPSYAYLRDLQSRTGVWGTLEATTDQLAWPARGSDWVNANQQTLTTHEYTPQNTYIRNTWNSFLIGITKSNITLNYLNNYNPSEKRDAYIAEVKFIRALSMYLLMDNFGKFPFREYNEDDFSKKPMILTREQSVPRIISELEDIIPLLKKKSEVPYGRISKAAAQMLLAKIYINYEVYFNESRWNEVIELCDDIINSGEYKLADDYWKLFQHDNAKYGYDTESILSIIYDEDLQLTGIQWVPITLHYNQKFGNFTSLWNGCCTTETFFDTWNQEDVRFQDRRLIKELGFNQGFLVGQQYSVSGEPLKTRLGEPLIFTKEFDINNSKEQAGVGVVKYAPNPNTNNTKSAGNDFHYYRLADTYLLRSEAKFRKGDVEGALKDINKLRESRKQDKYTALDLKKIYNERGFELYWENTRRNDMIRFDEYTKPRDNKDFETPSYKTLLPIPISALEGNEDLTQNEGYY</sequence>
<dbReference type="HOGENOM" id="CLU_015553_1_2_10"/>
<dbReference type="GO" id="GO:0009279">
    <property type="term" value="C:cell outer membrane"/>
    <property type="evidence" value="ECO:0007669"/>
    <property type="project" value="UniProtKB-SubCell"/>
</dbReference>
<evidence type="ECO:0000256" key="4">
    <source>
        <dbReference type="ARBA" id="ARBA00023136"/>
    </source>
</evidence>
<name>F3ZTT9_9BACE</name>
<dbReference type="Gene3D" id="1.25.40.390">
    <property type="match status" value="1"/>
</dbReference>
<dbReference type="AlphaFoldDB" id="F3ZTT9"/>
<evidence type="ECO:0000256" key="3">
    <source>
        <dbReference type="ARBA" id="ARBA00022729"/>
    </source>
</evidence>
<keyword evidence="9" id="KW-1185">Reference proteome</keyword>
<protein>
    <submittedName>
        <fullName evidence="8">RagB/SusD domain-containing protein</fullName>
    </submittedName>
</protein>
<evidence type="ECO:0000256" key="5">
    <source>
        <dbReference type="ARBA" id="ARBA00023237"/>
    </source>
</evidence>
<dbReference type="SUPFAM" id="SSF48452">
    <property type="entry name" value="TPR-like"/>
    <property type="match status" value="1"/>
</dbReference>
<gene>
    <name evidence="8" type="ORF">Bcop_2156</name>
</gene>
<dbReference type="Gene3D" id="1.10.3780.10">
    <property type="entry name" value="SusD-like"/>
    <property type="match status" value="1"/>
</dbReference>
<dbReference type="OrthoDB" id="5694214at2"/>
<accession>F3ZTT9</accession>
<dbReference type="PROSITE" id="PS51257">
    <property type="entry name" value="PROKAR_LIPOPROTEIN"/>
    <property type="match status" value="1"/>
</dbReference>
<feature type="domain" description="RagB/SusD" evidence="6">
    <location>
        <begin position="364"/>
        <end position="506"/>
    </location>
</feature>
<evidence type="ECO:0000259" key="6">
    <source>
        <dbReference type="Pfam" id="PF07980"/>
    </source>
</evidence>
<dbReference type="Pfam" id="PF14322">
    <property type="entry name" value="SusD-like_3"/>
    <property type="match status" value="1"/>
</dbReference>
<evidence type="ECO:0000256" key="2">
    <source>
        <dbReference type="ARBA" id="ARBA00006275"/>
    </source>
</evidence>
<organism evidence="8 9">
    <name type="scientific">Bacteroides coprosuis DSM 18011</name>
    <dbReference type="NCBI Taxonomy" id="679937"/>
    <lineage>
        <taxon>Bacteria</taxon>
        <taxon>Pseudomonadati</taxon>
        <taxon>Bacteroidota</taxon>
        <taxon>Bacteroidia</taxon>
        <taxon>Bacteroidales</taxon>
        <taxon>Bacteroidaceae</taxon>
        <taxon>Bacteroides</taxon>
    </lineage>
</organism>
<dbReference type="EMBL" id="CM001167">
    <property type="protein sequence ID" value="EGJ72323.1"/>
    <property type="molecule type" value="Genomic_DNA"/>
</dbReference>
<keyword evidence="5" id="KW-0998">Cell outer membrane</keyword>
<dbReference type="Pfam" id="PF07980">
    <property type="entry name" value="SusD_RagB"/>
    <property type="match status" value="1"/>
</dbReference>
<dbReference type="InterPro" id="IPR012944">
    <property type="entry name" value="SusD_RagB_dom"/>
</dbReference>
<dbReference type="eggNOG" id="COG3637">
    <property type="taxonomic scope" value="Bacteria"/>
</dbReference>
<keyword evidence="4" id="KW-0472">Membrane</keyword>
<dbReference type="InterPro" id="IPR011990">
    <property type="entry name" value="TPR-like_helical_dom_sf"/>
</dbReference>
<evidence type="ECO:0000256" key="1">
    <source>
        <dbReference type="ARBA" id="ARBA00004442"/>
    </source>
</evidence>
<dbReference type="Gene3D" id="1.25.40.10">
    <property type="entry name" value="Tetratricopeptide repeat domain"/>
    <property type="match status" value="1"/>
</dbReference>
<reference evidence="8 9" key="1">
    <citation type="journal article" date="2011" name="Stand. Genomic Sci.">
        <title>Non-contiguous finished genome sequence of Bacteroides coprosuis type strain (PC139).</title>
        <authorList>
            <person name="Land M."/>
            <person name="Held B."/>
            <person name="Gronow S."/>
            <person name="Abt B."/>
            <person name="Lucas S."/>
            <person name="Del Rio T.G."/>
            <person name="Nolan M."/>
            <person name="Tice H."/>
            <person name="Cheng J.F."/>
            <person name="Pitluck S."/>
            <person name="Liolios K."/>
            <person name="Pagani I."/>
            <person name="Ivanova N."/>
            <person name="Mavromatis K."/>
            <person name="Mikhailova N."/>
            <person name="Pati A."/>
            <person name="Tapia R."/>
            <person name="Han C."/>
            <person name="Goodwin L."/>
            <person name="Chen A."/>
            <person name="Palaniappan K."/>
            <person name="Hauser L."/>
            <person name="Brambilla E.M."/>
            <person name="Rohde M."/>
            <person name="Goker M."/>
            <person name="Detter J.C."/>
            <person name="Woyke T."/>
            <person name="Bristow J."/>
            <person name="Eisen J.A."/>
            <person name="Markowitz V."/>
            <person name="Hugenholtz P."/>
            <person name="Kyrpides N.C."/>
            <person name="Klenk H.P."/>
            <person name="Lapidus A."/>
        </authorList>
    </citation>
    <scope>NUCLEOTIDE SEQUENCE [LARGE SCALE GENOMIC DNA]</scope>
    <source>
        <strain evidence="8 9">DSM 18011</strain>
    </source>
</reference>
<evidence type="ECO:0000313" key="9">
    <source>
        <dbReference type="Proteomes" id="UP000018439"/>
    </source>
</evidence>
<proteinExistence type="inferred from homology"/>
<comment type="subcellular location">
    <subcellularLocation>
        <location evidence="1">Cell outer membrane</location>
    </subcellularLocation>
</comment>
<dbReference type="InterPro" id="IPR033985">
    <property type="entry name" value="SusD-like_N"/>
</dbReference>
<feature type="domain" description="SusD-like N-terminal" evidence="7">
    <location>
        <begin position="77"/>
        <end position="216"/>
    </location>
</feature>
<evidence type="ECO:0000313" key="8">
    <source>
        <dbReference type="EMBL" id="EGJ72323.1"/>
    </source>
</evidence>
<keyword evidence="3" id="KW-0732">Signal</keyword>
<dbReference type="Proteomes" id="UP000018439">
    <property type="component" value="Chromosome"/>
</dbReference>